<dbReference type="InterPro" id="IPR007861">
    <property type="entry name" value="DNA_mismatch_repair_MutS_clamp"/>
</dbReference>
<dbReference type="SUPFAM" id="SSF52540">
    <property type="entry name" value="P-loop containing nucleoside triphosphate hydrolases"/>
    <property type="match status" value="1"/>
</dbReference>
<evidence type="ECO:0000256" key="7">
    <source>
        <dbReference type="ARBA" id="ARBA00023204"/>
    </source>
</evidence>
<dbReference type="Pfam" id="PF01624">
    <property type="entry name" value="MutS_I"/>
    <property type="match status" value="1"/>
</dbReference>
<comment type="similarity">
    <text evidence="1 9 10">Belongs to the DNA mismatch repair MutS family.</text>
</comment>
<keyword evidence="7 9" id="KW-0234">DNA repair</keyword>
<dbReference type="CDD" id="cd03284">
    <property type="entry name" value="ABC_MutS1"/>
    <property type="match status" value="1"/>
</dbReference>
<dbReference type="InterPro" id="IPR016151">
    <property type="entry name" value="DNA_mismatch_repair_MutS_N"/>
</dbReference>
<evidence type="ECO:0000256" key="5">
    <source>
        <dbReference type="ARBA" id="ARBA00022840"/>
    </source>
</evidence>
<dbReference type="GO" id="GO:0005524">
    <property type="term" value="F:ATP binding"/>
    <property type="evidence" value="ECO:0007669"/>
    <property type="project" value="UniProtKB-UniRule"/>
</dbReference>
<dbReference type="NCBIfam" id="TIGR01070">
    <property type="entry name" value="mutS1"/>
    <property type="match status" value="1"/>
</dbReference>
<dbReference type="PROSITE" id="PS00486">
    <property type="entry name" value="DNA_MISMATCH_REPAIR_2"/>
    <property type="match status" value="1"/>
</dbReference>
<evidence type="ECO:0000256" key="1">
    <source>
        <dbReference type="ARBA" id="ARBA00006271"/>
    </source>
</evidence>
<dbReference type="FunFam" id="3.40.50.300:FF:000870">
    <property type="entry name" value="MutS protein homolog 4"/>
    <property type="match status" value="1"/>
</dbReference>
<dbReference type="eggNOG" id="COG0249">
    <property type="taxonomic scope" value="Bacteria"/>
</dbReference>
<dbReference type="InterPro" id="IPR000432">
    <property type="entry name" value="DNA_mismatch_repair_MutS_C"/>
</dbReference>
<dbReference type="HOGENOM" id="CLU_002472_3_1_12"/>
<dbReference type="Gene3D" id="3.40.50.300">
    <property type="entry name" value="P-loop containing nucleotide triphosphate hydrolases"/>
    <property type="match status" value="1"/>
</dbReference>
<dbReference type="Pfam" id="PF05190">
    <property type="entry name" value="MutS_IV"/>
    <property type="match status" value="1"/>
</dbReference>
<evidence type="ECO:0000256" key="9">
    <source>
        <dbReference type="HAMAP-Rule" id="MF_00096"/>
    </source>
</evidence>
<dbReference type="RefSeq" id="WP_013968806.1">
    <property type="nucleotide sequence ID" value="NC_015732.1"/>
</dbReference>
<dbReference type="InterPro" id="IPR007696">
    <property type="entry name" value="DNA_mismatch_repair_MutS_core"/>
</dbReference>
<dbReference type="InterPro" id="IPR017261">
    <property type="entry name" value="DNA_mismatch_repair_MutS/MSH"/>
</dbReference>
<keyword evidence="3 9" id="KW-0547">Nucleotide-binding</keyword>
<feature type="binding site" evidence="9">
    <location>
        <begin position="622"/>
        <end position="629"/>
    </location>
    <ligand>
        <name>ATP</name>
        <dbReference type="ChEBI" id="CHEBI:30616"/>
    </ligand>
</feature>
<comment type="function">
    <text evidence="8 9">This protein is involved in the repair of mismatches in DNA. It is possible that it carries out the mismatch recognition step. This protein has a weak ATPase activity.</text>
</comment>
<keyword evidence="6 9" id="KW-0238">DNA-binding</keyword>
<dbReference type="Gene3D" id="3.30.420.110">
    <property type="entry name" value="MutS, connector domain"/>
    <property type="match status" value="1"/>
</dbReference>
<dbReference type="GO" id="GO:0140664">
    <property type="term" value="F:ATP-dependent DNA damage sensor activity"/>
    <property type="evidence" value="ECO:0007669"/>
    <property type="project" value="InterPro"/>
</dbReference>
<evidence type="ECO:0000256" key="6">
    <source>
        <dbReference type="ARBA" id="ARBA00023125"/>
    </source>
</evidence>
<dbReference type="Proteomes" id="UP000000503">
    <property type="component" value="Chromosome"/>
</dbReference>
<reference evidence="13" key="1">
    <citation type="journal article" date="2013" name="Stand. Genomic Sci.">
        <title>Genome sequence of the thermophilic fresh-water bacterium Spirochaeta caldaria type strain (H1(T)), reclassification of Spirochaeta caldaria, Spirochaeta stenostrepta, and Spirochaeta zuelzerae in the genus Treponema as Treponema caldaria comb. nov., Treponema stenostrepta comb. nov., and Treponema zuelzerae comb. nov., and emendation of the genus Treponema.</title>
        <authorList>
            <person name="Abt B."/>
            <person name="Goker M."/>
            <person name="Scheuner C."/>
            <person name="Han C."/>
            <person name="Lu M."/>
            <person name="Misra M."/>
            <person name="Lapidus A."/>
            <person name="Nolan M."/>
            <person name="Lucas S."/>
            <person name="Hammon N."/>
            <person name="Deshpande S."/>
            <person name="Cheng J.F."/>
            <person name="Tapia R."/>
            <person name="Goodwin L.A."/>
            <person name="Pitluck S."/>
            <person name="Liolios K."/>
            <person name="Pagani I."/>
            <person name="Ivanova N."/>
            <person name="Mavromatis K."/>
            <person name="Mikhailova N."/>
            <person name="Huntemann M."/>
            <person name="Pati A."/>
            <person name="Chen A."/>
            <person name="Palaniappan K."/>
            <person name="Land M."/>
            <person name="Hauser L."/>
            <person name="Jeffries C.D."/>
            <person name="Rohde M."/>
            <person name="Spring S."/>
            <person name="Gronow S."/>
            <person name="Detter J.C."/>
            <person name="Bristow J."/>
            <person name="Eisen J.A."/>
            <person name="Markowitz V."/>
            <person name="Hugenholtz P."/>
            <person name="Kyrpides N.C."/>
            <person name="Woyke T."/>
            <person name="Klenk H.P."/>
        </authorList>
    </citation>
    <scope>NUCLEOTIDE SEQUENCE</scope>
    <source>
        <strain evidence="13">ATCC 51460 / DSM 7334 / H1</strain>
    </source>
</reference>
<gene>
    <name evidence="9" type="primary">mutS</name>
    <name evidence="12" type="ordered locus">Spica_1350</name>
</gene>
<dbReference type="PANTHER" id="PTHR11361">
    <property type="entry name" value="DNA MISMATCH REPAIR PROTEIN MUTS FAMILY MEMBER"/>
    <property type="match status" value="1"/>
</dbReference>
<dbReference type="InterPro" id="IPR036678">
    <property type="entry name" value="MutS_con_dom_sf"/>
</dbReference>
<dbReference type="InterPro" id="IPR005748">
    <property type="entry name" value="DNA_mismatch_repair_MutS"/>
</dbReference>
<dbReference type="HAMAP" id="MF_00096">
    <property type="entry name" value="MutS"/>
    <property type="match status" value="1"/>
</dbReference>
<name>F8F2V2_GRAC1</name>
<accession>F8F2V2</accession>
<dbReference type="Pfam" id="PF05192">
    <property type="entry name" value="MutS_III"/>
    <property type="match status" value="1"/>
</dbReference>
<organism evidence="12 13">
    <name type="scientific">Gracilinema caldarium (strain ATCC 51460 / DSM 7334 / H1)</name>
    <name type="common">Treponema caldarium</name>
    <dbReference type="NCBI Taxonomy" id="744872"/>
    <lineage>
        <taxon>Bacteria</taxon>
        <taxon>Pseudomonadati</taxon>
        <taxon>Spirochaetota</taxon>
        <taxon>Spirochaetia</taxon>
        <taxon>Spirochaetales</taxon>
        <taxon>Breznakiellaceae</taxon>
        <taxon>Gracilinema</taxon>
    </lineage>
</organism>
<dbReference type="SUPFAM" id="SSF53150">
    <property type="entry name" value="DNA repair protein MutS, domain II"/>
    <property type="match status" value="1"/>
</dbReference>
<dbReference type="EMBL" id="CP002868">
    <property type="protein sequence ID" value="AEJ19496.1"/>
    <property type="molecule type" value="Genomic_DNA"/>
</dbReference>
<keyword evidence="4 9" id="KW-0227">DNA damage</keyword>
<dbReference type="PANTHER" id="PTHR11361:SF34">
    <property type="entry name" value="DNA MISMATCH REPAIR PROTEIN MSH1, MITOCHONDRIAL"/>
    <property type="match status" value="1"/>
</dbReference>
<dbReference type="GO" id="GO:0006298">
    <property type="term" value="P:mismatch repair"/>
    <property type="evidence" value="ECO:0007669"/>
    <property type="project" value="UniProtKB-UniRule"/>
</dbReference>
<proteinExistence type="inferred from homology"/>
<dbReference type="NCBIfam" id="NF003810">
    <property type="entry name" value="PRK05399.1"/>
    <property type="match status" value="1"/>
</dbReference>
<dbReference type="SUPFAM" id="SSF48334">
    <property type="entry name" value="DNA repair protein MutS, domain III"/>
    <property type="match status" value="1"/>
</dbReference>
<evidence type="ECO:0000256" key="2">
    <source>
        <dbReference type="ARBA" id="ARBA00021982"/>
    </source>
</evidence>
<evidence type="ECO:0000256" key="4">
    <source>
        <dbReference type="ARBA" id="ARBA00022763"/>
    </source>
</evidence>
<dbReference type="InterPro" id="IPR027417">
    <property type="entry name" value="P-loop_NTPase"/>
</dbReference>
<dbReference type="GO" id="GO:0005829">
    <property type="term" value="C:cytosol"/>
    <property type="evidence" value="ECO:0007669"/>
    <property type="project" value="TreeGrafter"/>
</dbReference>
<dbReference type="Gene3D" id="1.10.1420.10">
    <property type="match status" value="2"/>
</dbReference>
<dbReference type="InterPro" id="IPR036187">
    <property type="entry name" value="DNA_mismatch_repair_MutS_sf"/>
</dbReference>
<dbReference type="SMART" id="SM00534">
    <property type="entry name" value="MUTSac"/>
    <property type="match status" value="1"/>
</dbReference>
<dbReference type="InterPro" id="IPR007695">
    <property type="entry name" value="DNA_mismatch_repair_MutS-lik_N"/>
</dbReference>
<keyword evidence="13" id="KW-1185">Reference proteome</keyword>
<dbReference type="GO" id="GO:0003684">
    <property type="term" value="F:damaged DNA binding"/>
    <property type="evidence" value="ECO:0007669"/>
    <property type="project" value="UniProtKB-UniRule"/>
</dbReference>
<dbReference type="Pfam" id="PF05188">
    <property type="entry name" value="MutS_II"/>
    <property type="match status" value="1"/>
</dbReference>
<dbReference type="Gene3D" id="3.40.1170.10">
    <property type="entry name" value="DNA repair protein MutS, domain I"/>
    <property type="match status" value="1"/>
</dbReference>
<keyword evidence="5 9" id="KW-0067">ATP-binding</keyword>
<evidence type="ECO:0000256" key="3">
    <source>
        <dbReference type="ARBA" id="ARBA00022741"/>
    </source>
</evidence>
<evidence type="ECO:0000259" key="11">
    <source>
        <dbReference type="PROSITE" id="PS00486"/>
    </source>
</evidence>
<dbReference type="SUPFAM" id="SSF55271">
    <property type="entry name" value="DNA repair protein MutS, domain I"/>
    <property type="match status" value="1"/>
</dbReference>
<feature type="domain" description="DNA mismatch repair proteins mutS family" evidence="11">
    <location>
        <begin position="696"/>
        <end position="712"/>
    </location>
</feature>
<dbReference type="InterPro" id="IPR045076">
    <property type="entry name" value="MutS"/>
</dbReference>
<dbReference type="STRING" id="744872.Spica_1350"/>
<dbReference type="GO" id="GO:0030983">
    <property type="term" value="F:mismatched DNA binding"/>
    <property type="evidence" value="ECO:0007669"/>
    <property type="project" value="InterPro"/>
</dbReference>
<dbReference type="AlphaFoldDB" id="F8F2V2"/>
<dbReference type="Pfam" id="PF00488">
    <property type="entry name" value="MutS_V"/>
    <property type="match status" value="1"/>
</dbReference>
<sequence length="890" mass="101003">MAESSPMIEQYRRIKKEYREMVLFFRLGDFYEMFAEDALEVSSLLNLTLTSRNGLPMCGVPYHASRSYIARLLRLGKKIAICEQLTEPGRGRGLIERQVVEVITPGTTVDDDFLEKGAANYLAALAQYGTFFSFAYIDISTADFWATSFPSEGAEERIRREIERVQPKEIIVQESLLESHRYVQESILERPGLVVNRWADWLFDLDRSRKRLEQQFGTANLKAFNLLDKSPEIISAGVLLVYIDDTARSVLPHLKQLHRYGDEEFVGIDEASQKNLELVRNMRDGDVHFSLVEVMDHTKTSMGRRLLYWRILHPIRNVMAIEKRLSMVEMLYHRQDLLSKIREYLSHASDLERLASRLAMDKAHGKDLVALRTSLSVFENLSQLLKECQIPSEYGDAPDNTALQKLIALKNELEQAILDDPSILLTEGNLIRPGYSKELDELQNLKNNGRQMLEAYLEEERQITGINTLKIKYNRLIGYYFEVTKSNLSLVPPHFIRRQGVVGGERYTTDRLAALEAEINGASDRIIELEKKLFLEIRQRAKTLINELGAAGRRMAELDVCQSLARAATAYGWTRPQVTYEQKLHIIEGRHPVVEAHLPRGEFIPNDIILDTKGIAFALITGPNMAGKSTYLRQTALITLMAQIGSFVPAREAHIGIVDKIFCRVGASDNVARGESTFLVEMNETANILHGATTQSLVIMDEVGRGTGTNDGLSIAWAVCEELLEHIQCRTLFATHYHELSRIEHPRLANRSMEVLEQDGRILFLRKLKEGATEESYGLFVAQLAGLPERVLTRAAQIMDRLRRQESELKIQLATMTLPLPETLQKSSAEPPSPDNNVTIIKELLNLDLDRITPLEALARLYTWKENLVSASNRPKKQKAASRSLFGEDL</sequence>
<dbReference type="InterPro" id="IPR007860">
    <property type="entry name" value="DNA_mmatch_repair_MutS_con_dom"/>
</dbReference>
<dbReference type="PIRSF" id="PIRSF037677">
    <property type="entry name" value="DNA_mis_repair_Msh6"/>
    <property type="match status" value="1"/>
</dbReference>
<evidence type="ECO:0000313" key="12">
    <source>
        <dbReference type="EMBL" id="AEJ19496.1"/>
    </source>
</evidence>
<protein>
    <recommendedName>
        <fullName evidence="2 9">DNA mismatch repair protein MutS</fullName>
    </recommendedName>
</protein>
<evidence type="ECO:0000256" key="8">
    <source>
        <dbReference type="ARBA" id="ARBA00024647"/>
    </source>
</evidence>
<dbReference type="KEGG" id="scd:Spica_1350"/>
<evidence type="ECO:0000256" key="10">
    <source>
        <dbReference type="RuleBase" id="RU003756"/>
    </source>
</evidence>
<dbReference type="SMART" id="SM00533">
    <property type="entry name" value="MUTSd"/>
    <property type="match status" value="1"/>
</dbReference>
<evidence type="ECO:0000313" key="13">
    <source>
        <dbReference type="Proteomes" id="UP000000503"/>
    </source>
</evidence>